<comment type="caution">
    <text evidence="4">The sequence shown here is derived from an EMBL/GenBank/DDBJ whole genome shotgun (WGS) entry which is preliminary data.</text>
</comment>
<evidence type="ECO:0008006" key="5">
    <source>
        <dbReference type="Google" id="ProtNLM"/>
    </source>
</evidence>
<sequence>MSDERGGPHTILLLYTVIIPCLIGIDATDSSGPEPSFDGPASADTILERHEKYTSRLKRSDSDELIDKYGIPLKLHPQLPPPDPLMSELPNDVIGIYHQMFHFSGVRILFPSFLLSVIKHFNVHFSQLGPLGLNKLVTFEVLCWSLEIQPTMTLLWVFQTICKQGNWFSFAKSRAPAKVCMDDNRSCMKEWKNGFFYIDRRSIPYSMPWRAFVVKLYVIPGGVLVLSGLSRVWRNPSCDPVLRDSNRTGIYDFMCLPQWEGSKIHEEPLSHEKPILKRLPFYFTPPTAIDVVIHDPTLDKLTGTEPNAKVLDKAEASTKTLLFPVPRVQTTKMFRRSLLTMIMMPIRMEYIAGDDIERDFFPCVSGLYHADYPKGGVVDIDRSYQVMHKEWELPHDPAFEILSKELFMDPQWLDSKECLRTNASGTALAKVKEKYKGRNKKVKSLTKTVDQLTAEAFCVVSDLHDAQRAMAHKKKDSDIIRLRDDIIENDQVASEFRSNLTSIFRDGFQGMVRRFLRSNKFNQVQGDLLSLAVNVGFEHGLHVNRNKGQLDEAMAKVSKFVLGAKARLDDVVPLVATFKYPFLEKVVDCCDRSLVDLAGLELDKLAHLTPILIAPPGSSLTSPPSPKELNVNPASHLKELASTDNPSASFVDKDEQPSKEQTKEWVEEMINKSDKEMAEEKVDKTVEVVVHGMILKVTKEAFATDGDAVLVQESQSVPSAASSDVTVALAATEEGKDAPIVDQDAPTPSRVLILVYVVCTLHFSTLFTSVFIFFFCNRPSYARRGARGVPEEFICCSKLVSI</sequence>
<feature type="region of interest" description="Disordered" evidence="1">
    <location>
        <begin position="641"/>
        <end position="663"/>
    </location>
</feature>
<evidence type="ECO:0000256" key="1">
    <source>
        <dbReference type="SAM" id="MobiDB-lite"/>
    </source>
</evidence>
<evidence type="ECO:0000313" key="4">
    <source>
        <dbReference type="EMBL" id="GEW74998.1"/>
    </source>
</evidence>
<reference evidence="4" key="1">
    <citation type="journal article" date="2019" name="Sci. Rep.">
        <title>Draft genome of Tanacetum cinerariifolium, the natural source of mosquito coil.</title>
        <authorList>
            <person name="Yamashiro T."/>
            <person name="Shiraishi A."/>
            <person name="Satake H."/>
            <person name="Nakayama K."/>
        </authorList>
    </citation>
    <scope>NUCLEOTIDE SEQUENCE</scope>
</reference>
<protein>
    <recommendedName>
        <fullName evidence="5">Transposase (Putative), gypsy type</fullName>
    </recommendedName>
</protein>
<gene>
    <name evidence="4" type="ORF">Tci_246974</name>
</gene>
<keyword evidence="2" id="KW-1133">Transmembrane helix</keyword>
<organism evidence="4">
    <name type="scientific">Tanacetum cinerariifolium</name>
    <name type="common">Dalmatian daisy</name>
    <name type="synonym">Chrysanthemum cinerariifolium</name>
    <dbReference type="NCBI Taxonomy" id="118510"/>
    <lineage>
        <taxon>Eukaryota</taxon>
        <taxon>Viridiplantae</taxon>
        <taxon>Streptophyta</taxon>
        <taxon>Embryophyta</taxon>
        <taxon>Tracheophyta</taxon>
        <taxon>Spermatophyta</taxon>
        <taxon>Magnoliopsida</taxon>
        <taxon>eudicotyledons</taxon>
        <taxon>Gunneridae</taxon>
        <taxon>Pentapetalae</taxon>
        <taxon>asterids</taxon>
        <taxon>campanulids</taxon>
        <taxon>Asterales</taxon>
        <taxon>Asteraceae</taxon>
        <taxon>Asteroideae</taxon>
        <taxon>Anthemideae</taxon>
        <taxon>Anthemidinae</taxon>
        <taxon>Tanacetum</taxon>
    </lineage>
</organism>
<dbReference type="AlphaFoldDB" id="A0A699GZF5"/>
<dbReference type="PANTHER" id="PTHR31099">
    <property type="entry name" value="OS06G0165300 PROTEIN"/>
    <property type="match status" value="1"/>
</dbReference>
<feature type="chain" id="PRO_5025380884" description="Transposase (Putative), gypsy type" evidence="3">
    <location>
        <begin position="28"/>
        <end position="802"/>
    </location>
</feature>
<proteinExistence type="predicted"/>
<accession>A0A699GZF5</accession>
<evidence type="ECO:0000256" key="2">
    <source>
        <dbReference type="SAM" id="Phobius"/>
    </source>
</evidence>
<keyword evidence="2" id="KW-0472">Membrane</keyword>
<name>A0A699GZF5_TANCI</name>
<dbReference type="PANTHER" id="PTHR31099:SF41">
    <property type="entry name" value="TRANSPOSASE (PUTATIVE), GYPSY TYPE-RELATED"/>
    <property type="match status" value="1"/>
</dbReference>
<keyword evidence="3" id="KW-0732">Signal</keyword>
<keyword evidence="2" id="KW-0812">Transmembrane</keyword>
<dbReference type="EMBL" id="BKCJ010072171">
    <property type="protein sequence ID" value="GEW74998.1"/>
    <property type="molecule type" value="Genomic_DNA"/>
</dbReference>
<feature type="compositionally biased region" description="Basic and acidic residues" evidence="1">
    <location>
        <begin position="651"/>
        <end position="663"/>
    </location>
</feature>
<feature type="signal peptide" evidence="3">
    <location>
        <begin position="1"/>
        <end position="27"/>
    </location>
</feature>
<evidence type="ECO:0000256" key="3">
    <source>
        <dbReference type="SAM" id="SignalP"/>
    </source>
</evidence>
<feature type="transmembrane region" description="Helical" evidence="2">
    <location>
        <begin position="753"/>
        <end position="776"/>
    </location>
</feature>